<dbReference type="InterPro" id="IPR010870">
    <property type="entry name" value="Porin_O/P"/>
</dbReference>
<evidence type="ECO:0000313" key="2">
    <source>
        <dbReference type="Proteomes" id="UP001193734"/>
    </source>
</evidence>
<comment type="caution">
    <text evidence="1">The sequence shown here is derived from an EMBL/GenBank/DDBJ whole genome shotgun (WGS) entry which is preliminary data.</text>
</comment>
<dbReference type="RefSeq" id="WP_172175423.1">
    <property type="nucleotide sequence ID" value="NZ_CASGIA010000019.1"/>
</dbReference>
<name>A0ABX2AWD8_9BACT</name>
<dbReference type="Gene3D" id="2.40.160.10">
    <property type="entry name" value="Porin"/>
    <property type="match status" value="1"/>
</dbReference>
<keyword evidence="2" id="KW-1185">Reference proteome</keyword>
<evidence type="ECO:0000313" key="1">
    <source>
        <dbReference type="EMBL" id="NPE13768.1"/>
    </source>
</evidence>
<proteinExistence type="predicted"/>
<organism evidence="1 2">
    <name type="scientific">Xylanibacter rodentium</name>
    <dbReference type="NCBI Taxonomy" id="2736289"/>
    <lineage>
        <taxon>Bacteria</taxon>
        <taxon>Pseudomonadati</taxon>
        <taxon>Bacteroidota</taxon>
        <taxon>Bacteroidia</taxon>
        <taxon>Bacteroidales</taxon>
        <taxon>Prevotellaceae</taxon>
        <taxon>Xylanibacter</taxon>
    </lineage>
</organism>
<dbReference type="EMBL" id="JABKKE010000007">
    <property type="protein sequence ID" value="NPE13768.1"/>
    <property type="molecule type" value="Genomic_DNA"/>
</dbReference>
<gene>
    <name evidence="1" type="ORF">HPS55_05405</name>
</gene>
<protein>
    <submittedName>
        <fullName evidence="1">Porin</fullName>
    </submittedName>
</protein>
<reference evidence="1 2" key="1">
    <citation type="submission" date="2020-05" db="EMBL/GenBank/DDBJ databases">
        <title>Distinct polysaccharide utilization as determinants for interspecies competition between intestinal Prevotella spp.</title>
        <authorList>
            <person name="Galvez E.J.C."/>
            <person name="Iljazovic A."/>
            <person name="Strowig T."/>
        </authorList>
    </citation>
    <scope>NUCLEOTIDE SEQUENCE [LARGE SCALE GENOMIC DNA]</scope>
    <source>
        <strain evidence="1 2">PROD</strain>
    </source>
</reference>
<dbReference type="GeneID" id="82157196"/>
<dbReference type="InterPro" id="IPR023614">
    <property type="entry name" value="Porin_dom_sf"/>
</dbReference>
<accession>A0ABX2AWD8</accession>
<dbReference type="Proteomes" id="UP001193734">
    <property type="component" value="Unassembled WGS sequence"/>
</dbReference>
<sequence>MKRISTATAFAVLITLCTDAQETKSNSIMGKPKISGYLIGQYQTSTQDNNNSNSFNIRYARLSVGGHILDDFEYKLQGQINGNTSTLGSSPRLVDASVEWQKYGFLKVKAGQFKLPFTFENPMHPIDMGFMGYGQAVSKLSGISDRMGQHSSNGRDIGIQIQGDILTNTSGRNLLHYQVGIFNGQGINVKDADNRKNIVGGMWFMPTKGLRVGVFGWAGSYARNGIWTDRNGNEQSGTNSLSQYRYAISAEYRNTDWQVRSEYVHSTGYGFSTTYQNSDNQKDARVNWTQGNKADGFYALCIAPVIKQKLRAKARYDLYRPSAEWNNSRTQYEIGINYILHKNIELQGEYAFINDRSLACHNYSMVDVELCVRF</sequence>
<dbReference type="Pfam" id="PF07396">
    <property type="entry name" value="Porin_O_P"/>
    <property type="match status" value="1"/>
</dbReference>
<dbReference type="SUPFAM" id="SSF56935">
    <property type="entry name" value="Porins"/>
    <property type="match status" value="1"/>
</dbReference>